<protein>
    <submittedName>
        <fullName evidence="2">DEAD/DEAH box helicase</fullName>
    </submittedName>
</protein>
<name>A0A562XCC7_CAMHY</name>
<proteinExistence type="predicted"/>
<dbReference type="SMART" id="SM00487">
    <property type="entry name" value="DEXDc"/>
    <property type="match status" value="1"/>
</dbReference>
<dbReference type="PROSITE" id="PS51192">
    <property type="entry name" value="HELICASE_ATP_BIND_1"/>
    <property type="match status" value="1"/>
</dbReference>
<dbReference type="GO" id="GO:0005829">
    <property type="term" value="C:cytosol"/>
    <property type="evidence" value="ECO:0007669"/>
    <property type="project" value="TreeGrafter"/>
</dbReference>
<feature type="domain" description="Helicase ATP-binding" evidence="1">
    <location>
        <begin position="46"/>
        <end position="232"/>
    </location>
</feature>
<keyword evidence="2" id="KW-0347">Helicase</keyword>
<dbReference type="InterPro" id="IPR050742">
    <property type="entry name" value="Helicase_Restrict-Modif_Enz"/>
</dbReference>
<sequence>MIFERQDFQQECINNIIAILQDFNFKEQDNLKECLKKFYKNYPLPYKTTSDKLNLDILMETGTGKTFTYLNLIFELNKTYKQNKFIIFVPRKAILESVKQNIKLTQDYFYNIYKKHLKTYIYSDTKSISSIVNHYIKNEDELSVLILTNSAIDKKDNILNRRSENLFNDGSIFENIINLKPISIIDEPHLLKGDKFSANFSKLNTLYFRFGATFPNEDEFKLSNVAYILDSVSAFKNYLVKQIKVSQITSIDDDLVLLEANTKAKKAIFSYFVSEIDKKITLHYGNDLGLIDSKFRGITLQKVTKNRAHLSDGNIIETKSSYRLNQDEIANLLKVSIDLHFEKEELLFTQNIKALSLFFIPNIDDFRGEKPFIKTKFEELYKAKREEILKQNISDEYRAYLMRDFDDEGNLCVHQGYFSGDAKPSKGEKNTDKESQEARDIRLILEEKEKLISFDTPLRFIFSVWALQEGWDNPNIFTLTKLASSSSDISRHQQVGRGLRLCVNTSGKRVTHNFMNYNDSLFYDINSLDMVVSGSERSYIEGLQNEIINSSFSFNGSVLYENILDIFKLNRDQKNRFFIHLQDNNILEFDEENDSYNIISPIYEYMQNNETIKNILKDKFDSILEVFKDSPNKTSQIINKNLNQKMIKIKTNLAKEFKELWQTINKKSKIVYKNIQNDELINAVVTKFNNQKIEPNFIYLETKKYDTQKNKIITENTQIIDKITHKNIKILELLKDFCTTQKLPINFCVEIYNKLDKNIIKNNPKKAFELLNNIIKDSLHTSLISSVSYEFCQNQFSNLSIEDALYDSFGKPKSSIEAHKLGRYITKDKAPSGAYLYETAVWDSKLEEEVIFEDIKKVGNSEIRVFAKLPKFSIPTPFKDYEPDFAYLLKDKNGKKIFFVCETKGYDTKEQIPPDEVKKIDYAKKFFESLERDLNDIKVSFQTRINKQKLIEILQEVLQNDR</sequence>
<dbReference type="InterPro" id="IPR027417">
    <property type="entry name" value="P-loop_NTPase"/>
</dbReference>
<dbReference type="Gene3D" id="3.40.50.300">
    <property type="entry name" value="P-loop containing nucleotide triphosphate hydrolases"/>
    <property type="match status" value="2"/>
</dbReference>
<dbReference type="PANTHER" id="PTHR47396:SF1">
    <property type="entry name" value="ATP-DEPENDENT HELICASE IRC3-RELATED"/>
    <property type="match status" value="1"/>
</dbReference>
<dbReference type="SUPFAM" id="SSF52540">
    <property type="entry name" value="P-loop containing nucleoside triphosphate hydrolases"/>
    <property type="match status" value="2"/>
</dbReference>
<dbReference type="RefSeq" id="WP_147497404.1">
    <property type="nucleotide sequence ID" value="NZ_VOAP01000016.1"/>
</dbReference>
<dbReference type="Proteomes" id="UP000321812">
    <property type="component" value="Unassembled WGS sequence"/>
</dbReference>
<dbReference type="Pfam" id="PF19778">
    <property type="entry name" value="RE_endonuc"/>
    <property type="match status" value="1"/>
</dbReference>
<organism evidence="2 3">
    <name type="scientific">Campylobacter hyointestinalis</name>
    <dbReference type="NCBI Taxonomy" id="198"/>
    <lineage>
        <taxon>Bacteria</taxon>
        <taxon>Pseudomonadati</taxon>
        <taxon>Campylobacterota</taxon>
        <taxon>Epsilonproteobacteria</taxon>
        <taxon>Campylobacterales</taxon>
        <taxon>Campylobacteraceae</taxon>
        <taxon>Campylobacter</taxon>
    </lineage>
</organism>
<dbReference type="PANTHER" id="PTHR47396">
    <property type="entry name" value="TYPE I RESTRICTION ENZYME ECOKI R PROTEIN"/>
    <property type="match status" value="1"/>
</dbReference>
<dbReference type="InterPro" id="IPR014001">
    <property type="entry name" value="Helicase_ATP-bd"/>
</dbReference>
<dbReference type="GO" id="GO:0015668">
    <property type="term" value="F:type III site-specific deoxyribonuclease activity"/>
    <property type="evidence" value="ECO:0007669"/>
    <property type="project" value="InterPro"/>
</dbReference>
<gene>
    <name evidence="2" type="ORF">YZ82_06625</name>
</gene>
<dbReference type="InterPro" id="IPR006935">
    <property type="entry name" value="Helicase/UvrB_N"/>
</dbReference>
<accession>A0A562XCC7</accession>
<keyword evidence="2" id="KW-0547">Nucleotide-binding</keyword>
<evidence type="ECO:0000313" key="3">
    <source>
        <dbReference type="Proteomes" id="UP000321812"/>
    </source>
</evidence>
<evidence type="ECO:0000259" key="1">
    <source>
        <dbReference type="PROSITE" id="PS51192"/>
    </source>
</evidence>
<dbReference type="EMBL" id="VOAP01000016">
    <property type="protein sequence ID" value="TWO19757.1"/>
    <property type="molecule type" value="Genomic_DNA"/>
</dbReference>
<dbReference type="GO" id="GO:0003677">
    <property type="term" value="F:DNA binding"/>
    <property type="evidence" value="ECO:0007669"/>
    <property type="project" value="InterPro"/>
</dbReference>
<reference evidence="2 3" key="1">
    <citation type="submission" date="2019-07" db="EMBL/GenBank/DDBJ databases">
        <title>Rapid identification of Enteric Bacteria from Whole Genome Sequences (WGS) using Average Nucleotide Identity (ANI).</title>
        <authorList>
            <person name="Lane C."/>
        </authorList>
    </citation>
    <scope>NUCLEOTIDE SEQUENCE [LARGE SCALE GENOMIC DNA]</scope>
    <source>
        <strain evidence="2 3">D2411</strain>
    </source>
</reference>
<dbReference type="AlphaFoldDB" id="A0A562XCC7"/>
<dbReference type="GO" id="GO:0005524">
    <property type="term" value="F:ATP binding"/>
    <property type="evidence" value="ECO:0007669"/>
    <property type="project" value="InterPro"/>
</dbReference>
<keyword evidence="2" id="KW-0378">Hydrolase</keyword>
<dbReference type="GO" id="GO:0004386">
    <property type="term" value="F:helicase activity"/>
    <property type="evidence" value="ECO:0007669"/>
    <property type="project" value="UniProtKB-KW"/>
</dbReference>
<keyword evidence="2" id="KW-0067">ATP-binding</keyword>
<evidence type="ECO:0000313" key="2">
    <source>
        <dbReference type="EMBL" id="TWO19757.1"/>
    </source>
</evidence>
<dbReference type="Pfam" id="PF04851">
    <property type="entry name" value="ResIII"/>
    <property type="match status" value="1"/>
</dbReference>
<dbReference type="InterPro" id="IPR045572">
    <property type="entry name" value="RE_endonuc_C"/>
</dbReference>
<comment type="caution">
    <text evidence="2">The sequence shown here is derived from an EMBL/GenBank/DDBJ whole genome shotgun (WGS) entry which is preliminary data.</text>
</comment>